<dbReference type="EMBL" id="MU853233">
    <property type="protein sequence ID" value="KAK4121455.1"/>
    <property type="molecule type" value="Genomic_DNA"/>
</dbReference>
<dbReference type="Proteomes" id="UP001302602">
    <property type="component" value="Unassembled WGS sequence"/>
</dbReference>
<evidence type="ECO:0000313" key="3">
    <source>
        <dbReference type="Proteomes" id="UP001302602"/>
    </source>
</evidence>
<keyword evidence="1" id="KW-0175">Coiled coil</keyword>
<dbReference type="GeneID" id="87833903"/>
<accession>A0AAN6TVD6</accession>
<name>A0AAN6TVD6_9PEZI</name>
<keyword evidence="3" id="KW-1185">Reference proteome</keyword>
<evidence type="ECO:0000256" key="1">
    <source>
        <dbReference type="SAM" id="Coils"/>
    </source>
</evidence>
<feature type="coiled-coil region" evidence="1">
    <location>
        <begin position="55"/>
        <end position="112"/>
    </location>
</feature>
<reference evidence="2" key="1">
    <citation type="journal article" date="2023" name="Mol. Phylogenet. Evol.">
        <title>Genome-scale phylogeny and comparative genomics of the fungal order Sordariales.</title>
        <authorList>
            <person name="Hensen N."/>
            <person name="Bonometti L."/>
            <person name="Westerberg I."/>
            <person name="Brannstrom I.O."/>
            <person name="Guillou S."/>
            <person name="Cros-Aarteil S."/>
            <person name="Calhoun S."/>
            <person name="Haridas S."/>
            <person name="Kuo A."/>
            <person name="Mondo S."/>
            <person name="Pangilinan J."/>
            <person name="Riley R."/>
            <person name="LaButti K."/>
            <person name="Andreopoulos B."/>
            <person name="Lipzen A."/>
            <person name="Chen C."/>
            <person name="Yan M."/>
            <person name="Daum C."/>
            <person name="Ng V."/>
            <person name="Clum A."/>
            <person name="Steindorff A."/>
            <person name="Ohm R.A."/>
            <person name="Martin F."/>
            <person name="Silar P."/>
            <person name="Natvig D.O."/>
            <person name="Lalanne C."/>
            <person name="Gautier V."/>
            <person name="Ament-Velasquez S.L."/>
            <person name="Kruys A."/>
            <person name="Hutchinson M.I."/>
            <person name="Powell A.J."/>
            <person name="Barry K."/>
            <person name="Miller A.N."/>
            <person name="Grigoriev I.V."/>
            <person name="Debuchy R."/>
            <person name="Gladieux P."/>
            <person name="Hiltunen Thoren M."/>
            <person name="Johannesson H."/>
        </authorList>
    </citation>
    <scope>NUCLEOTIDE SEQUENCE</scope>
    <source>
        <strain evidence="2">CBS 731.68</strain>
    </source>
</reference>
<comment type="caution">
    <text evidence="2">The sequence shown here is derived from an EMBL/GenBank/DDBJ whole genome shotgun (WGS) entry which is preliminary data.</text>
</comment>
<gene>
    <name evidence="2" type="ORF">N657DRAFT_692014</name>
</gene>
<dbReference type="RefSeq" id="XP_062645226.1">
    <property type="nucleotide sequence ID" value="XM_062797136.1"/>
</dbReference>
<proteinExistence type="predicted"/>
<organism evidence="2 3">
    <name type="scientific">Parathielavia appendiculata</name>
    <dbReference type="NCBI Taxonomy" id="2587402"/>
    <lineage>
        <taxon>Eukaryota</taxon>
        <taxon>Fungi</taxon>
        <taxon>Dikarya</taxon>
        <taxon>Ascomycota</taxon>
        <taxon>Pezizomycotina</taxon>
        <taxon>Sordariomycetes</taxon>
        <taxon>Sordariomycetidae</taxon>
        <taxon>Sordariales</taxon>
        <taxon>Chaetomiaceae</taxon>
        <taxon>Parathielavia</taxon>
    </lineage>
</organism>
<protein>
    <submittedName>
        <fullName evidence="2">Uncharacterized protein</fullName>
    </submittedName>
</protein>
<sequence>MIKDELTRLNDVYHSMEAEMHGYANELELADAREEALGRDLEDARTTNFKLTCAKKDLAEHVHHLKSAAAETEEERRRLRREAERAKTVAEKHSLEDTIRKCKAEIEQAIAETRRLQGLIPERDEEI</sequence>
<reference evidence="2" key="2">
    <citation type="submission" date="2023-05" db="EMBL/GenBank/DDBJ databases">
        <authorList>
            <consortium name="Lawrence Berkeley National Laboratory"/>
            <person name="Steindorff A."/>
            <person name="Hensen N."/>
            <person name="Bonometti L."/>
            <person name="Westerberg I."/>
            <person name="Brannstrom I.O."/>
            <person name="Guillou S."/>
            <person name="Cros-Aarteil S."/>
            <person name="Calhoun S."/>
            <person name="Haridas S."/>
            <person name="Kuo A."/>
            <person name="Mondo S."/>
            <person name="Pangilinan J."/>
            <person name="Riley R."/>
            <person name="Labutti K."/>
            <person name="Andreopoulos B."/>
            <person name="Lipzen A."/>
            <person name="Chen C."/>
            <person name="Yanf M."/>
            <person name="Daum C."/>
            <person name="Ng V."/>
            <person name="Clum A."/>
            <person name="Ohm R."/>
            <person name="Martin F."/>
            <person name="Silar P."/>
            <person name="Natvig D."/>
            <person name="Lalanne C."/>
            <person name="Gautier V."/>
            <person name="Ament-Velasquez S.L."/>
            <person name="Kruys A."/>
            <person name="Hutchinson M.I."/>
            <person name="Powell A.J."/>
            <person name="Barry K."/>
            <person name="Miller A.N."/>
            <person name="Grigoriev I.V."/>
            <person name="Debuchy R."/>
            <person name="Gladieux P."/>
            <person name="Thoren M.H."/>
            <person name="Johannesson H."/>
        </authorList>
    </citation>
    <scope>NUCLEOTIDE SEQUENCE</scope>
    <source>
        <strain evidence="2">CBS 731.68</strain>
    </source>
</reference>
<dbReference type="AlphaFoldDB" id="A0AAN6TVD6"/>
<evidence type="ECO:0000313" key="2">
    <source>
        <dbReference type="EMBL" id="KAK4121455.1"/>
    </source>
</evidence>